<sequence length="115" mass="12931">MYPISKNFEGYGTWYQMVLRIYGEKDIRSGIHILKALARRINPARGLRLASRLMNLFGPLPPEVLEAVTFFCLQGIELVSEPWEFDAVIAPNSEDLEILGVALMEAVFNGLVTMS</sequence>
<comment type="caution">
    <text evidence="1">The sequence shown here is derived from an EMBL/GenBank/DDBJ whole genome shotgun (WGS) entry which is preliminary data.</text>
</comment>
<reference evidence="1" key="1">
    <citation type="submission" date="2021-04" db="EMBL/GenBank/DDBJ databases">
        <authorList>
            <person name="Chebbi M.A.C M."/>
        </authorList>
    </citation>
    <scope>NUCLEOTIDE SEQUENCE</scope>
</reference>
<accession>A0A8J2MU07</accession>
<proteinExistence type="predicted"/>
<protein>
    <submittedName>
        <fullName evidence="1">Uncharacterized protein</fullName>
    </submittedName>
</protein>
<name>A0A8J2MU07_COTCN</name>
<dbReference type="OrthoDB" id="10312111at2759"/>
<evidence type="ECO:0000313" key="2">
    <source>
        <dbReference type="Proteomes" id="UP000786811"/>
    </source>
</evidence>
<dbReference type="EMBL" id="CAJNRD030001124">
    <property type="protein sequence ID" value="CAG5109329.1"/>
    <property type="molecule type" value="Genomic_DNA"/>
</dbReference>
<dbReference type="AlphaFoldDB" id="A0A8J2MU07"/>
<dbReference type="Proteomes" id="UP000786811">
    <property type="component" value="Unassembled WGS sequence"/>
</dbReference>
<organism evidence="1 2">
    <name type="scientific">Cotesia congregata</name>
    <name type="common">Parasitoid wasp</name>
    <name type="synonym">Apanteles congregatus</name>
    <dbReference type="NCBI Taxonomy" id="51543"/>
    <lineage>
        <taxon>Eukaryota</taxon>
        <taxon>Metazoa</taxon>
        <taxon>Ecdysozoa</taxon>
        <taxon>Arthropoda</taxon>
        <taxon>Hexapoda</taxon>
        <taxon>Insecta</taxon>
        <taxon>Pterygota</taxon>
        <taxon>Neoptera</taxon>
        <taxon>Endopterygota</taxon>
        <taxon>Hymenoptera</taxon>
        <taxon>Apocrita</taxon>
        <taxon>Ichneumonoidea</taxon>
        <taxon>Braconidae</taxon>
        <taxon>Microgastrinae</taxon>
        <taxon>Cotesia</taxon>
    </lineage>
</organism>
<gene>
    <name evidence="1" type="ORF">HICCMSTLAB_LOCUS13965</name>
</gene>
<evidence type="ECO:0000313" key="1">
    <source>
        <dbReference type="EMBL" id="CAG5109329.1"/>
    </source>
</evidence>
<keyword evidence="2" id="KW-1185">Reference proteome</keyword>